<proteinExistence type="predicted"/>
<dbReference type="RefSeq" id="WP_354499453.1">
    <property type="nucleotide sequence ID" value="NZ_JBEPLV010000004.1"/>
</dbReference>
<sequence length="268" mass="30802">MNIIQRLKEGANRATEKAQGTLEVSKLNSQIADIEREMGIHYREMGKVFYEGYRIGDMSKAEKEMVDLCKSCDLLQEEIDELRTRIAELKNERLCKCGYVATLDANFCPSCGRKLADDGVKPSEPAKPVGFAFDEEAIFGSKAQDEPSYREEPEEREYSGQQEAAAAVEQDYDYEFPMREAWDDLDLTDTDENDPEAERERRQAEELERERERQLELDRRIRYWKENSGDGDTGAREEGPRDSVKCQICRADLPKGSKWCPRCGAEQI</sequence>
<keyword evidence="3" id="KW-0251">Elongation factor</keyword>
<evidence type="ECO:0000256" key="1">
    <source>
        <dbReference type="SAM" id="Coils"/>
    </source>
</evidence>
<keyword evidence="1" id="KW-0175">Coiled coil</keyword>
<evidence type="ECO:0000256" key="2">
    <source>
        <dbReference type="SAM" id="MobiDB-lite"/>
    </source>
</evidence>
<keyword evidence="4" id="KW-1185">Reference proteome</keyword>
<gene>
    <name evidence="3" type="ORF">ABID47_004118</name>
</gene>
<accession>A0ABV2F6U7</accession>
<reference evidence="3 4" key="1">
    <citation type="submission" date="2024-06" db="EMBL/GenBank/DDBJ databases">
        <title>Genomic Encyclopedia of Type Strains, Phase IV (KMG-IV): sequencing the most valuable type-strain genomes for metagenomic binning, comparative biology and taxonomic classification.</title>
        <authorList>
            <person name="Goeker M."/>
        </authorList>
    </citation>
    <scope>NUCLEOTIDE SEQUENCE [LARGE SCALE GENOMIC DNA]</scope>
    <source>
        <strain evidence="3 4">DSM 17253</strain>
    </source>
</reference>
<dbReference type="Proteomes" id="UP001549098">
    <property type="component" value="Unassembled WGS sequence"/>
</dbReference>
<feature type="compositionally biased region" description="Basic and acidic residues" evidence="2">
    <location>
        <begin position="196"/>
        <end position="213"/>
    </location>
</feature>
<feature type="region of interest" description="Disordered" evidence="2">
    <location>
        <begin position="181"/>
        <end position="213"/>
    </location>
</feature>
<evidence type="ECO:0000313" key="3">
    <source>
        <dbReference type="EMBL" id="MET3547502.1"/>
    </source>
</evidence>
<name>A0ABV2F6U7_9BACL</name>
<feature type="compositionally biased region" description="Acidic residues" evidence="2">
    <location>
        <begin position="183"/>
        <end position="195"/>
    </location>
</feature>
<protein>
    <submittedName>
        <fullName evidence="3">RNA polymerase subunit RPABC4/transcription elongation factor Spt4</fullName>
    </submittedName>
</protein>
<feature type="region of interest" description="Disordered" evidence="2">
    <location>
        <begin position="142"/>
        <end position="166"/>
    </location>
</feature>
<keyword evidence="3" id="KW-0648">Protein biosynthesis</keyword>
<comment type="caution">
    <text evidence="3">The sequence shown here is derived from an EMBL/GenBank/DDBJ whole genome shotgun (WGS) entry which is preliminary data.</text>
</comment>
<dbReference type="EMBL" id="JBEPLV010000004">
    <property type="protein sequence ID" value="MET3547502.1"/>
    <property type="molecule type" value="Genomic_DNA"/>
</dbReference>
<feature type="compositionally biased region" description="Basic and acidic residues" evidence="2">
    <location>
        <begin position="143"/>
        <end position="158"/>
    </location>
</feature>
<organism evidence="3 4">
    <name type="scientific">Paenibacillus favisporus</name>
    <dbReference type="NCBI Taxonomy" id="221028"/>
    <lineage>
        <taxon>Bacteria</taxon>
        <taxon>Bacillati</taxon>
        <taxon>Bacillota</taxon>
        <taxon>Bacilli</taxon>
        <taxon>Bacillales</taxon>
        <taxon>Paenibacillaceae</taxon>
        <taxon>Paenibacillus</taxon>
    </lineage>
</organism>
<evidence type="ECO:0000313" key="4">
    <source>
        <dbReference type="Proteomes" id="UP001549098"/>
    </source>
</evidence>
<dbReference type="GO" id="GO:0003746">
    <property type="term" value="F:translation elongation factor activity"/>
    <property type="evidence" value="ECO:0007669"/>
    <property type="project" value="UniProtKB-KW"/>
</dbReference>
<feature type="coiled-coil region" evidence="1">
    <location>
        <begin position="17"/>
        <end position="92"/>
    </location>
</feature>